<dbReference type="Pfam" id="PF01509">
    <property type="entry name" value="TruB_N"/>
    <property type="match status" value="1"/>
</dbReference>
<dbReference type="Proteomes" id="UP000006637">
    <property type="component" value="Chromosome"/>
</dbReference>
<keyword evidence="8" id="KW-1185">Reference proteome</keyword>
<organism evidence="7 8">
    <name type="scientific">Rubrobacter xylanophilus (strain DSM 9941 / JCM 11954 / NBRC 16129 / PRD-1)</name>
    <dbReference type="NCBI Taxonomy" id="266117"/>
    <lineage>
        <taxon>Bacteria</taxon>
        <taxon>Bacillati</taxon>
        <taxon>Actinomycetota</taxon>
        <taxon>Rubrobacteria</taxon>
        <taxon>Rubrobacterales</taxon>
        <taxon>Rubrobacteraceae</taxon>
        <taxon>Rubrobacter</taxon>
    </lineage>
</organism>
<evidence type="ECO:0000259" key="6">
    <source>
        <dbReference type="Pfam" id="PF01509"/>
    </source>
</evidence>
<gene>
    <name evidence="5" type="primary">truB</name>
    <name evidence="7" type="ordered locus">Rxyl_1415</name>
</gene>
<evidence type="ECO:0000256" key="2">
    <source>
        <dbReference type="ARBA" id="ARBA00005642"/>
    </source>
</evidence>
<evidence type="ECO:0000256" key="1">
    <source>
        <dbReference type="ARBA" id="ARBA00000385"/>
    </source>
</evidence>
<dbReference type="InterPro" id="IPR014780">
    <property type="entry name" value="tRNA_psdUridine_synth_TruB"/>
</dbReference>
<dbReference type="PANTHER" id="PTHR13767">
    <property type="entry name" value="TRNA-PSEUDOURIDINE SYNTHASE"/>
    <property type="match status" value="1"/>
</dbReference>
<evidence type="ECO:0000256" key="5">
    <source>
        <dbReference type="HAMAP-Rule" id="MF_01080"/>
    </source>
</evidence>
<comment type="similarity">
    <text evidence="2 5">Belongs to the pseudouridine synthase TruB family. Type 1 subfamily.</text>
</comment>
<name>Q1AW51_RUBXD</name>
<reference evidence="7 8" key="1">
    <citation type="submission" date="2006-06" db="EMBL/GenBank/DDBJ databases">
        <title>Complete sequence of Rubrobacter xylanophilus DSM 9941.</title>
        <authorList>
            <consortium name="US DOE Joint Genome Institute"/>
            <person name="Copeland A."/>
            <person name="Lucas S."/>
            <person name="Lapidus A."/>
            <person name="Barry K."/>
            <person name="Detter J.C."/>
            <person name="Glavina del Rio T."/>
            <person name="Hammon N."/>
            <person name="Israni S."/>
            <person name="Dalin E."/>
            <person name="Tice H."/>
            <person name="Pitluck S."/>
            <person name="Munk A.C."/>
            <person name="Brettin T."/>
            <person name="Bruce D."/>
            <person name="Han C."/>
            <person name="Tapia R."/>
            <person name="Gilna P."/>
            <person name="Schmutz J."/>
            <person name="Larimer F."/>
            <person name="Land M."/>
            <person name="Hauser L."/>
            <person name="Kyrpides N."/>
            <person name="Lykidis A."/>
            <person name="da Costa M.S."/>
            <person name="Rainey F.A."/>
            <person name="Empadinhas N."/>
            <person name="Jolivet E."/>
            <person name="Battista J.R."/>
            <person name="Richardson P."/>
        </authorList>
    </citation>
    <scope>NUCLEOTIDE SEQUENCE [LARGE SCALE GENOMIC DNA]</scope>
    <source>
        <strain evidence="8">DSM 9941 / NBRC 16129 / PRD-1</strain>
    </source>
</reference>
<evidence type="ECO:0000256" key="3">
    <source>
        <dbReference type="ARBA" id="ARBA00022694"/>
    </source>
</evidence>
<comment type="catalytic activity">
    <reaction evidence="1 5">
        <text>uridine(55) in tRNA = pseudouridine(55) in tRNA</text>
        <dbReference type="Rhea" id="RHEA:42532"/>
        <dbReference type="Rhea" id="RHEA-COMP:10101"/>
        <dbReference type="Rhea" id="RHEA-COMP:10102"/>
        <dbReference type="ChEBI" id="CHEBI:65314"/>
        <dbReference type="ChEBI" id="CHEBI:65315"/>
        <dbReference type="EC" id="5.4.99.25"/>
    </reaction>
</comment>
<accession>Q1AW51</accession>
<keyword evidence="4 5" id="KW-0413">Isomerase</keyword>
<dbReference type="GO" id="GO:0003723">
    <property type="term" value="F:RNA binding"/>
    <property type="evidence" value="ECO:0007669"/>
    <property type="project" value="InterPro"/>
</dbReference>
<feature type="active site" description="Nucleophile" evidence="5">
    <location>
        <position position="18"/>
    </location>
</feature>
<dbReference type="SUPFAM" id="SSF55120">
    <property type="entry name" value="Pseudouridine synthase"/>
    <property type="match status" value="1"/>
</dbReference>
<evidence type="ECO:0000313" key="7">
    <source>
        <dbReference type="EMBL" id="ABG04377.1"/>
    </source>
</evidence>
<dbReference type="GO" id="GO:0160148">
    <property type="term" value="F:tRNA pseudouridine(55) synthase activity"/>
    <property type="evidence" value="ECO:0007669"/>
    <property type="project" value="UniProtKB-EC"/>
</dbReference>
<dbReference type="eggNOG" id="COG0130">
    <property type="taxonomic scope" value="Bacteria"/>
</dbReference>
<dbReference type="EC" id="5.4.99.25" evidence="5"/>
<comment type="function">
    <text evidence="5">Responsible for synthesis of pseudouridine from uracil-55 in the psi GC loop of transfer RNAs.</text>
</comment>
<dbReference type="OrthoDB" id="9802309at2"/>
<dbReference type="GO" id="GO:0016829">
    <property type="term" value="F:lyase activity"/>
    <property type="evidence" value="ECO:0007669"/>
    <property type="project" value="UniProtKB-KW"/>
</dbReference>
<dbReference type="KEGG" id="rxy:Rxyl_1415"/>
<dbReference type="STRING" id="266117.Rxyl_1415"/>
<dbReference type="HAMAP" id="MF_01080">
    <property type="entry name" value="TruB_bact"/>
    <property type="match status" value="1"/>
</dbReference>
<protein>
    <recommendedName>
        <fullName evidence="5">tRNA pseudouridine synthase B</fullName>
        <ecNumber evidence="5">5.4.99.25</ecNumber>
    </recommendedName>
    <alternativeName>
        <fullName evidence="5">tRNA pseudouridine(55) synthase</fullName>
        <shortName evidence="5">Psi55 synthase</shortName>
    </alternativeName>
    <alternativeName>
        <fullName evidence="5">tRNA pseudouridylate synthase</fullName>
    </alternativeName>
    <alternativeName>
        <fullName evidence="5">tRNA-uridine isomerase</fullName>
    </alternativeName>
</protein>
<dbReference type="CDD" id="cd02573">
    <property type="entry name" value="PseudoU_synth_EcTruB"/>
    <property type="match status" value="1"/>
</dbReference>
<keyword evidence="3 5" id="KW-0819">tRNA processing</keyword>
<dbReference type="InterPro" id="IPR002501">
    <property type="entry name" value="PsdUridine_synth_N"/>
</dbReference>
<dbReference type="GO" id="GO:1990481">
    <property type="term" value="P:mRNA pseudouridine synthesis"/>
    <property type="evidence" value="ECO:0007669"/>
    <property type="project" value="TreeGrafter"/>
</dbReference>
<dbReference type="EMBL" id="CP000386">
    <property type="protein sequence ID" value="ABG04377.1"/>
    <property type="molecule type" value="Genomic_DNA"/>
</dbReference>
<dbReference type="GO" id="GO:0031119">
    <property type="term" value="P:tRNA pseudouridine synthesis"/>
    <property type="evidence" value="ECO:0007669"/>
    <property type="project" value="UniProtKB-UniRule"/>
</dbReference>
<dbReference type="PhylomeDB" id="Q1AW51"/>
<evidence type="ECO:0000256" key="4">
    <source>
        <dbReference type="ARBA" id="ARBA00023235"/>
    </source>
</evidence>
<dbReference type="InterPro" id="IPR020103">
    <property type="entry name" value="PsdUridine_synth_cat_dom_sf"/>
</dbReference>
<dbReference type="AlphaFoldDB" id="Q1AW51"/>
<feature type="domain" description="Pseudouridine synthase II N-terminal" evidence="6">
    <location>
        <begin position="7"/>
        <end position="150"/>
    </location>
</feature>
<dbReference type="PANTHER" id="PTHR13767:SF2">
    <property type="entry name" value="PSEUDOURIDYLATE SYNTHASE TRUB1"/>
    <property type="match status" value="1"/>
</dbReference>
<dbReference type="NCBIfam" id="TIGR00431">
    <property type="entry name" value="TruB"/>
    <property type="match status" value="1"/>
</dbReference>
<dbReference type="Gene3D" id="3.30.2350.10">
    <property type="entry name" value="Pseudouridine synthase"/>
    <property type="match status" value="1"/>
</dbReference>
<dbReference type="HOGENOM" id="CLU_032087_0_2_11"/>
<sequence length="265" mass="28438">MKRLLPRRTKVGHTGTLDPLASGLLVLLVGRATRLSRYVTGLDKTYVATARFGAASDTLDADGEILENAGPVPDEAELRRALPRFVGEIRQLPPMASAVRVGGRRLYELHRRGVEVEREPRLVRVHSLELLSFDPPAATFAVSCSSGTYVRTLISDLAASLGTAAYLTALRRTRVGHLRVEDALPPQDLDPSTIHHRIIPPSGVLAHLPAVEADEGRARAVASGRGLRVAGGLEGSFRVERGGELLAVYRAEGGRARPEVVLCGG</sequence>
<proteinExistence type="inferred from homology"/>
<keyword evidence="7" id="KW-0456">Lyase</keyword>
<evidence type="ECO:0000313" key="8">
    <source>
        <dbReference type="Proteomes" id="UP000006637"/>
    </source>
</evidence>